<proteinExistence type="predicted"/>
<name>A0A6L5XGE7_9BACT</name>
<dbReference type="InterPro" id="IPR011044">
    <property type="entry name" value="Quino_amine_DH_bsu"/>
</dbReference>
<keyword evidence="1" id="KW-1133">Transmembrane helix</keyword>
<protein>
    <submittedName>
        <fullName evidence="2">YncE family protein</fullName>
    </submittedName>
</protein>
<reference evidence="2 3" key="1">
    <citation type="submission" date="2019-08" db="EMBL/GenBank/DDBJ databases">
        <title>In-depth cultivation of the pig gut microbiome towards novel bacterial diversity and tailored functional studies.</title>
        <authorList>
            <person name="Wylensek D."/>
            <person name="Hitch T.C.A."/>
            <person name="Clavel T."/>
        </authorList>
    </citation>
    <scope>NUCLEOTIDE SEQUENCE [LARGE SCALE GENOMIC DNA]</scope>
    <source>
        <strain evidence="2 3">Oil-RF-744-WCA-WT-10</strain>
    </source>
</reference>
<accession>A0A6L5XGE7</accession>
<dbReference type="AlphaFoldDB" id="A0A6L5XGE7"/>
<keyword evidence="3" id="KW-1185">Reference proteome</keyword>
<comment type="caution">
    <text evidence="2">The sequence shown here is derived from an EMBL/GenBank/DDBJ whole genome shotgun (WGS) entry which is preliminary data.</text>
</comment>
<dbReference type="InterPro" id="IPR019405">
    <property type="entry name" value="Lactonase_7-beta_prop"/>
</dbReference>
<dbReference type="PANTHER" id="PTHR47197:SF3">
    <property type="entry name" value="DIHYDRO-HEME D1 DEHYDROGENASE"/>
    <property type="match status" value="1"/>
</dbReference>
<sequence length="519" mass="56399">MKPFKTTISHIARLILWAIAIAGACGVVAQLNEPVPPVFHSKIGDKAASRHGEVKLAVTGQKLNYVGCNKALRDTDVYSPKSAHFHPDGTKYYINSLEGCMTIVYDAATGKKLHVIKHKFTDANAYLWAKPSGLYHFTHYSKHLNTFWGRPVESAFSHKGRYLWIPYYRRSYDLNAQDPSAISVVDTRADTIVRVMETGPLPKMVAASHDGKYMAVTHWGDNTVGLIDISSRRPVDWHWATCITVDHKLKLNFSTTAKVDRDSHSGYLLRGTVFTPDDRYLLVGCMGGVGGIAVIDVQQLKYLGRLTGVYNARHLVIDHGYLYASLNAAGIVQRLALDTVLDAVRRLGVRKTAVLKGWQACRVGRGARTISLSPSGNYLYAACNAASELCVVDTRTMKLVASLHLDSYPVGLDISADGRHVVVTSQGRKGHGGNAVNLVTVDYATPEPNLLLAKAAATSPVAATGAGKLAQTKAAVEKAVKMPVGQCLTLLLGVVLVVLIVVLLKVVNRHSHDKAPHAD</sequence>
<dbReference type="PANTHER" id="PTHR47197">
    <property type="entry name" value="PROTEIN NIRF"/>
    <property type="match status" value="1"/>
</dbReference>
<dbReference type="Proteomes" id="UP000483362">
    <property type="component" value="Unassembled WGS sequence"/>
</dbReference>
<dbReference type="Pfam" id="PF10282">
    <property type="entry name" value="Lactonase"/>
    <property type="match status" value="1"/>
</dbReference>
<dbReference type="InterPro" id="IPR051200">
    <property type="entry name" value="Host-pathogen_enzymatic-act"/>
</dbReference>
<evidence type="ECO:0000256" key="1">
    <source>
        <dbReference type="SAM" id="Phobius"/>
    </source>
</evidence>
<dbReference type="SUPFAM" id="SSF50969">
    <property type="entry name" value="YVTN repeat-like/Quinoprotein amine dehydrogenase"/>
    <property type="match status" value="1"/>
</dbReference>
<dbReference type="PROSITE" id="PS51257">
    <property type="entry name" value="PROKAR_LIPOPROTEIN"/>
    <property type="match status" value="1"/>
</dbReference>
<dbReference type="InterPro" id="IPR015943">
    <property type="entry name" value="WD40/YVTN_repeat-like_dom_sf"/>
</dbReference>
<keyword evidence="1" id="KW-0812">Transmembrane</keyword>
<feature type="transmembrane region" description="Helical" evidence="1">
    <location>
        <begin position="488"/>
        <end position="507"/>
    </location>
</feature>
<dbReference type="Gene3D" id="2.130.10.10">
    <property type="entry name" value="YVTN repeat-like/Quinoprotein amine dehydrogenase"/>
    <property type="match status" value="2"/>
</dbReference>
<evidence type="ECO:0000313" key="3">
    <source>
        <dbReference type="Proteomes" id="UP000483362"/>
    </source>
</evidence>
<dbReference type="RefSeq" id="WP_154328153.1">
    <property type="nucleotide sequence ID" value="NZ_CP045696.1"/>
</dbReference>
<keyword evidence="1" id="KW-0472">Membrane</keyword>
<evidence type="ECO:0000313" key="2">
    <source>
        <dbReference type="EMBL" id="MSS18589.1"/>
    </source>
</evidence>
<gene>
    <name evidence="2" type="ORF">FYJ29_12615</name>
</gene>
<dbReference type="EMBL" id="VULT01000026">
    <property type="protein sequence ID" value="MSS18589.1"/>
    <property type="molecule type" value="Genomic_DNA"/>
</dbReference>
<organism evidence="2 3">
    <name type="scientific">Sodaliphilus pleomorphus</name>
    <dbReference type="NCBI Taxonomy" id="2606626"/>
    <lineage>
        <taxon>Bacteria</taxon>
        <taxon>Pseudomonadati</taxon>
        <taxon>Bacteroidota</taxon>
        <taxon>Bacteroidia</taxon>
        <taxon>Bacteroidales</taxon>
        <taxon>Muribaculaceae</taxon>
        <taxon>Sodaliphilus</taxon>
    </lineage>
</organism>